<evidence type="ECO:0000256" key="3">
    <source>
        <dbReference type="ARBA" id="ARBA00022771"/>
    </source>
</evidence>
<sequence length="1927" mass="216576">MAGRTNGDLYFDMRRISAAITEEILAWFSKRRCSFWNKQTRKMGLGKTLQAISIAYYFKSAWPLLIVVPSSVKFSWIDEIEKWLPEVEPHDINLIQSGSDISNLGRAVIHVIGYGLLSAATSRLLIEALTSHKFNIVILDESHYLKERKATRTKRLHQLCKKAKHAILLSGTPSLARPRELYTQLDIVCPGKFGSFSSFVKRYCDAHLVYYRGERHFDTSGASNLDELYNLLKRHVMIRRLKKEVLTQLPPKRRQKVVFDILDSSSKDRKELQQVMEKFKKCAALLRGDGEDLSLQSPLFEMNKLSVLVYKYTGIVKVGPVLKYIEDLAQGMDGKFIVFFRHCVVRQAIVEKLVKLKLKHICIAGDVPSAVRGDLVHSFQTDPEVRIAALSIEAASFVSNAPGTMLKRAGLTLTAAHHVVFAELHHTPGVIIQAEDRAHRIGQTLPVNVHYLIARGTVDEILWRMIRRKIYVTSSTLDGVCKELTVEDGDENQARQLSACAAWVQDQEEDADELEEFVMSEVSTIQLSLRTSNQDASQRDLRSFFSPVSHTRSFLSTCASKKEECVKTDPTHHVELVSVIDSDDDDDNGLSSVRNDADNHYSDRSPVEVSMEITDENNSEHTPLATFKEYVHLITESKGNGQALSTTEATLSERNPETRNHDTNSGNDISTGNCPLKPKTIKFKKEKDGKLTFATNRGYSKLQKRENQFKSSAPTITENDPDSESQTFRSYLNDDCEAFKAENTDGMDAESVQNASDGDEQEARPSRDGKADDFSGNTSIFDVGAAKRRTPQQMQIPPNPSCAVHGDYAADSSITRMESHSLCGALEKSDFEGLQPKSNETERHFIAMETLVPEGKQDIGNSEKGSRSKRCSSCHVGDYCDVEMNISKEKGPDFRCSFLKENEAKDVQPLENMDKSASFSAQSATCVHSSGNFAPCSTSDVRIRGDTLCRHESSDELSSHDFVDSSLGKYQTEVKMKQNPIKTKKRRSKRRLNNTSGTCKKGASLKCKEPPRWSCIACTFINDGLLMECSICFTPRGNATENKNNTGYMSRLDVADVLNAGKEIKQLPFGDSRQFESNSSERTQDTPEKVSGNGLSEGGTPDQQSHKLYKASTEIESVLPPWHCSFCTFINMAEMIECSICLTPRRRSQRLSDKKSLPSDHKKMDMSRRKRRWDRDILTKDRNDESDFVVQSSLKRVHDVNCDERDKSEQVEGPCEGFVSQQVVPPCLEFNRDLLAGKESTLWEERPLRRSSQVMLERNDTFLESERVEIDVTQQNKNTSNYNERLIGDDNVQSKQMEELYDHPKSDLKRTIHDDFSFSIDTFGTTSSSRKRLKLHDYNEISTLEGSCNISDFSDDSEIPCRDDPCTVASSVTLPAVLTSDFSSDGKLQMYGRTRISCKSEKIQYGKGSEQCDPLDYSDKLANTTKGRITGLGKRLENTVVGDPAQCLSGINESKSKGKENVEELYAVVEELNAEEILMSDWENDDEHWWEEINSSEQSSYPSSGDAASSGHSIPDPNKGFAKCSDLYSINELKRKLYSAGEETKAASLSADFPGLGPDHQTGQTQHQENCAEDKDDEDTNEPDEIPVPMKLKFCLSFYTERVYLYNEDDEPLGMNFCMSDVINENTEDLPTPLHHDHNLKQVKRFLNCWKRMGEGKKRVLRKSALVFDDPLEAYEQARRGITRESSYVRHPSKEAQIKKVVETAGEIGGTVRVFKKPAITKRRAGQALSTNITQASASSEQNTTQAKTCYQAVGADGIPLCLFCSSPVEFAARLRCSDWEKRFCSHDCKKEYQVRVSGTAARRALFEAEKGVCQICSMDAHSLYLSVMALNVRDRPAYLAQTPFASLPQQTLKKMVMEPKEGVFWEADHITPVSEGGGECGLENYRTLCIMCHRKVTEELNRRLKQRKAVQNAAGCGDITVFFRPL</sequence>
<dbReference type="InterPro" id="IPR002711">
    <property type="entry name" value="HNH"/>
</dbReference>
<dbReference type="InterPro" id="IPR000330">
    <property type="entry name" value="SNF2_N"/>
</dbReference>
<dbReference type="Gene3D" id="2.30.30.380">
    <property type="entry name" value="Zn-finger domain of Sec23/24"/>
    <property type="match status" value="1"/>
</dbReference>
<dbReference type="EMBL" id="JARQWQ010000037">
    <property type="protein sequence ID" value="KAK2560194.1"/>
    <property type="molecule type" value="Genomic_DNA"/>
</dbReference>
<dbReference type="GO" id="GO:0004520">
    <property type="term" value="F:DNA endonuclease activity"/>
    <property type="evidence" value="ECO:0007669"/>
    <property type="project" value="TreeGrafter"/>
</dbReference>
<dbReference type="InterPro" id="IPR027417">
    <property type="entry name" value="P-loop_NTPase"/>
</dbReference>
<dbReference type="PROSITE" id="PS01358">
    <property type="entry name" value="ZF_RANBP2_1"/>
    <property type="match status" value="2"/>
</dbReference>
<feature type="domain" description="RanBP2-type" evidence="10">
    <location>
        <begin position="1122"/>
        <end position="1147"/>
    </location>
</feature>
<reference evidence="13" key="1">
    <citation type="journal article" date="2023" name="G3 (Bethesda)">
        <title>Whole genome assembly and annotation of the endangered Caribbean coral Acropora cervicornis.</title>
        <authorList>
            <person name="Selwyn J.D."/>
            <person name="Vollmer S.V."/>
        </authorList>
    </citation>
    <scope>NUCLEOTIDE SEQUENCE</scope>
    <source>
        <strain evidence="13">K2</strain>
    </source>
</reference>
<keyword evidence="6" id="KW-0862">Zinc</keyword>
<feature type="domain" description="Helicase C-terminal" evidence="12">
    <location>
        <begin position="320"/>
        <end position="492"/>
    </location>
</feature>
<dbReference type="InterPro" id="IPR001650">
    <property type="entry name" value="Helicase_C-like"/>
</dbReference>
<feature type="compositionally biased region" description="Polar residues" evidence="9">
    <location>
        <begin position="663"/>
        <end position="673"/>
    </location>
</feature>
<dbReference type="GO" id="GO:0006281">
    <property type="term" value="P:DNA repair"/>
    <property type="evidence" value="ECO:0007669"/>
    <property type="project" value="TreeGrafter"/>
</dbReference>
<evidence type="ECO:0000313" key="13">
    <source>
        <dbReference type="EMBL" id="KAK2560194.1"/>
    </source>
</evidence>
<dbReference type="InterPro" id="IPR038718">
    <property type="entry name" value="SNF2-like_sf"/>
</dbReference>
<dbReference type="SMART" id="SM00547">
    <property type="entry name" value="ZnF_RBZ"/>
    <property type="match status" value="2"/>
</dbReference>
<feature type="domain" description="Helicase ATP-binding" evidence="11">
    <location>
        <begin position="42"/>
        <end position="191"/>
    </location>
</feature>
<dbReference type="Pfam" id="PF00176">
    <property type="entry name" value="SNF2-rel_dom"/>
    <property type="match status" value="1"/>
</dbReference>
<dbReference type="PANTHER" id="PTHR45766">
    <property type="entry name" value="DNA ANNEALING HELICASE AND ENDONUCLEASE ZRANB3 FAMILY MEMBER"/>
    <property type="match status" value="1"/>
</dbReference>
<evidence type="ECO:0000313" key="14">
    <source>
        <dbReference type="Proteomes" id="UP001249851"/>
    </source>
</evidence>
<feature type="region of interest" description="Disordered" evidence="9">
    <location>
        <begin position="1493"/>
        <end position="1517"/>
    </location>
</feature>
<evidence type="ECO:0000256" key="5">
    <source>
        <dbReference type="ARBA" id="ARBA00022806"/>
    </source>
</evidence>
<dbReference type="Gene3D" id="1.10.30.50">
    <property type="match status" value="1"/>
</dbReference>
<dbReference type="Proteomes" id="UP001249851">
    <property type="component" value="Unassembled WGS sequence"/>
</dbReference>
<dbReference type="GO" id="GO:0005524">
    <property type="term" value="F:ATP binding"/>
    <property type="evidence" value="ECO:0007669"/>
    <property type="project" value="UniProtKB-KW"/>
</dbReference>
<feature type="region of interest" description="Disordered" evidence="9">
    <location>
        <begin position="696"/>
        <end position="728"/>
    </location>
</feature>
<dbReference type="CDD" id="cd18793">
    <property type="entry name" value="SF2_C_SNF"/>
    <property type="match status" value="1"/>
</dbReference>
<evidence type="ECO:0000256" key="9">
    <source>
        <dbReference type="SAM" id="MobiDB-lite"/>
    </source>
</evidence>
<dbReference type="InterPro" id="IPR014001">
    <property type="entry name" value="Helicase_ATP-bd"/>
</dbReference>
<feature type="compositionally biased region" description="Polar residues" evidence="9">
    <location>
        <begin position="709"/>
        <end position="728"/>
    </location>
</feature>
<evidence type="ECO:0000259" key="12">
    <source>
        <dbReference type="PROSITE" id="PS51194"/>
    </source>
</evidence>
<feature type="region of interest" description="Disordered" evidence="9">
    <location>
        <begin position="639"/>
        <end position="676"/>
    </location>
</feature>
<keyword evidence="7" id="KW-0067">ATP-binding</keyword>
<dbReference type="CDD" id="cd00085">
    <property type="entry name" value="HNHc"/>
    <property type="match status" value="1"/>
</dbReference>
<keyword evidence="4" id="KW-0378">Hydrolase</keyword>
<dbReference type="SMART" id="SM00487">
    <property type="entry name" value="DEXDc"/>
    <property type="match status" value="1"/>
</dbReference>
<feature type="region of interest" description="Disordered" evidence="9">
    <location>
        <begin position="1069"/>
        <end position="1106"/>
    </location>
</feature>
<feature type="compositionally biased region" description="Basic and acidic residues" evidence="9">
    <location>
        <begin position="595"/>
        <end position="605"/>
    </location>
</feature>
<dbReference type="Gene3D" id="3.40.50.10810">
    <property type="entry name" value="Tandem AAA-ATPase domain"/>
    <property type="match status" value="1"/>
</dbReference>
<dbReference type="PROSITE" id="PS51194">
    <property type="entry name" value="HELICASE_CTER"/>
    <property type="match status" value="1"/>
</dbReference>
<keyword evidence="3 8" id="KW-0863">Zinc-finger</keyword>
<dbReference type="GO" id="GO:0016787">
    <property type="term" value="F:hydrolase activity"/>
    <property type="evidence" value="ECO:0007669"/>
    <property type="project" value="UniProtKB-KW"/>
</dbReference>
<feature type="region of interest" description="Disordered" evidence="9">
    <location>
        <begin position="581"/>
        <end position="605"/>
    </location>
</feature>
<accession>A0AAD9V3R6</accession>
<gene>
    <name evidence="13" type="ORF">P5673_017174</name>
</gene>
<dbReference type="PROSITE" id="PS51192">
    <property type="entry name" value="HELICASE_ATP_BIND_1"/>
    <property type="match status" value="1"/>
</dbReference>
<feature type="compositionally biased region" description="Acidic residues" evidence="9">
    <location>
        <begin position="1574"/>
        <end position="1585"/>
    </location>
</feature>
<dbReference type="GO" id="GO:0043596">
    <property type="term" value="C:nuclear replication fork"/>
    <property type="evidence" value="ECO:0007669"/>
    <property type="project" value="TreeGrafter"/>
</dbReference>
<dbReference type="InterPro" id="IPR001876">
    <property type="entry name" value="Znf_RanBP2"/>
</dbReference>
<feature type="region of interest" description="Disordered" evidence="9">
    <location>
        <begin position="1149"/>
        <end position="1168"/>
    </location>
</feature>
<feature type="compositionally biased region" description="Basic and acidic residues" evidence="9">
    <location>
        <begin position="1150"/>
        <end position="1168"/>
    </location>
</feature>
<name>A0AAD9V3R6_ACRCE</name>
<keyword evidence="14" id="KW-1185">Reference proteome</keyword>
<keyword evidence="1" id="KW-0479">Metal-binding</keyword>
<evidence type="ECO:0000256" key="6">
    <source>
        <dbReference type="ARBA" id="ARBA00022833"/>
    </source>
</evidence>
<dbReference type="PROSITE" id="PS50199">
    <property type="entry name" value="ZF_RANBP2_2"/>
    <property type="match status" value="2"/>
</dbReference>
<dbReference type="Pfam" id="PF00271">
    <property type="entry name" value="Helicase_C"/>
    <property type="match status" value="1"/>
</dbReference>
<comment type="caution">
    <text evidence="13">The sequence shown here is derived from an EMBL/GenBank/DDBJ whole genome shotgun (WGS) entry which is preliminary data.</text>
</comment>
<dbReference type="SUPFAM" id="SSF52540">
    <property type="entry name" value="P-loop containing nucleoside triphosphate hydrolases"/>
    <property type="match status" value="2"/>
</dbReference>
<dbReference type="CDD" id="cd18010">
    <property type="entry name" value="DEXHc_HARP_SMARCAL1"/>
    <property type="match status" value="1"/>
</dbReference>
<dbReference type="PANTHER" id="PTHR45766:SF3">
    <property type="entry name" value="DNA ANNEALING HELICASE AND ENDONUCLEASE ZRANB3"/>
    <property type="match status" value="1"/>
</dbReference>
<organism evidence="13 14">
    <name type="scientific">Acropora cervicornis</name>
    <name type="common">Staghorn coral</name>
    <dbReference type="NCBI Taxonomy" id="6130"/>
    <lineage>
        <taxon>Eukaryota</taxon>
        <taxon>Metazoa</taxon>
        <taxon>Cnidaria</taxon>
        <taxon>Anthozoa</taxon>
        <taxon>Hexacorallia</taxon>
        <taxon>Scleractinia</taxon>
        <taxon>Astrocoeniina</taxon>
        <taxon>Acroporidae</taxon>
        <taxon>Acropora</taxon>
    </lineage>
</organism>
<feature type="region of interest" description="Disordered" evidence="9">
    <location>
        <begin position="743"/>
        <end position="778"/>
    </location>
</feature>
<dbReference type="GO" id="GO:0031297">
    <property type="term" value="P:replication fork processing"/>
    <property type="evidence" value="ECO:0007669"/>
    <property type="project" value="TreeGrafter"/>
</dbReference>
<dbReference type="GO" id="GO:0003676">
    <property type="term" value="F:nucleic acid binding"/>
    <property type="evidence" value="ECO:0007669"/>
    <property type="project" value="InterPro"/>
</dbReference>
<dbReference type="Pfam" id="PF01844">
    <property type="entry name" value="HNH"/>
    <property type="match status" value="1"/>
</dbReference>
<evidence type="ECO:0000256" key="8">
    <source>
        <dbReference type="PROSITE-ProRule" id="PRU00322"/>
    </source>
</evidence>
<keyword evidence="13" id="KW-0540">Nuclease</keyword>
<protein>
    <submittedName>
        <fullName evidence="13">DNA annealing helicase and endonuclease ZRANB3</fullName>
    </submittedName>
</protein>
<dbReference type="GO" id="GO:0008270">
    <property type="term" value="F:zinc ion binding"/>
    <property type="evidence" value="ECO:0007669"/>
    <property type="project" value="UniProtKB-KW"/>
</dbReference>
<dbReference type="SMART" id="SM00490">
    <property type="entry name" value="HELICc"/>
    <property type="match status" value="1"/>
</dbReference>
<dbReference type="InterPro" id="IPR049730">
    <property type="entry name" value="SNF2/RAD54-like_C"/>
</dbReference>
<evidence type="ECO:0000256" key="2">
    <source>
        <dbReference type="ARBA" id="ARBA00022741"/>
    </source>
</evidence>
<dbReference type="GO" id="GO:0004386">
    <property type="term" value="F:helicase activity"/>
    <property type="evidence" value="ECO:0007669"/>
    <property type="project" value="UniProtKB-KW"/>
</dbReference>
<feature type="domain" description="RanBP2-type" evidence="10">
    <location>
        <begin position="1008"/>
        <end position="1038"/>
    </location>
</feature>
<reference evidence="13" key="2">
    <citation type="journal article" date="2023" name="Science">
        <title>Genomic signatures of disease resistance in endangered staghorn corals.</title>
        <authorList>
            <person name="Vollmer S.V."/>
            <person name="Selwyn J.D."/>
            <person name="Despard B.A."/>
            <person name="Roesel C.L."/>
        </authorList>
    </citation>
    <scope>NUCLEOTIDE SEQUENCE</scope>
    <source>
        <strain evidence="13">K2</strain>
    </source>
</reference>
<evidence type="ECO:0000259" key="10">
    <source>
        <dbReference type="PROSITE" id="PS50199"/>
    </source>
</evidence>
<evidence type="ECO:0000259" key="11">
    <source>
        <dbReference type="PROSITE" id="PS51192"/>
    </source>
</evidence>
<proteinExistence type="predicted"/>
<dbReference type="InterPro" id="IPR003615">
    <property type="entry name" value="HNH_nuc"/>
</dbReference>
<feature type="compositionally biased region" description="Basic and acidic residues" evidence="9">
    <location>
        <begin position="761"/>
        <end position="773"/>
    </location>
</feature>
<evidence type="ECO:0000256" key="4">
    <source>
        <dbReference type="ARBA" id="ARBA00022801"/>
    </source>
</evidence>
<feature type="compositionally biased region" description="Low complexity" evidence="9">
    <location>
        <begin position="1499"/>
        <end position="1511"/>
    </location>
</feature>
<keyword evidence="2" id="KW-0547">Nucleotide-binding</keyword>
<keyword evidence="5 13" id="KW-0347">Helicase</keyword>
<feature type="compositionally biased region" description="Polar residues" evidence="9">
    <location>
        <begin position="639"/>
        <end position="653"/>
    </location>
</feature>
<dbReference type="Gene3D" id="3.40.50.300">
    <property type="entry name" value="P-loop containing nucleotide triphosphate hydrolases"/>
    <property type="match status" value="1"/>
</dbReference>
<keyword evidence="13" id="KW-0255">Endonuclease</keyword>
<evidence type="ECO:0000256" key="7">
    <source>
        <dbReference type="ARBA" id="ARBA00022840"/>
    </source>
</evidence>
<dbReference type="Pfam" id="PF00641">
    <property type="entry name" value="Zn_ribbon_RanBP"/>
    <property type="match status" value="1"/>
</dbReference>
<evidence type="ECO:0000256" key="1">
    <source>
        <dbReference type="ARBA" id="ARBA00022723"/>
    </source>
</evidence>
<feature type="region of interest" description="Disordered" evidence="9">
    <location>
        <begin position="1549"/>
        <end position="1586"/>
    </location>
</feature>